<evidence type="ECO:0000313" key="1">
    <source>
        <dbReference type="EMBL" id="CAI2165177.1"/>
    </source>
</evidence>
<keyword evidence="2" id="KW-1185">Reference proteome</keyword>
<dbReference type="Proteomes" id="UP001153678">
    <property type="component" value="Unassembled WGS sequence"/>
</dbReference>
<evidence type="ECO:0000313" key="2">
    <source>
        <dbReference type="Proteomes" id="UP001153678"/>
    </source>
</evidence>
<accession>A0A9W4WQT3</accession>
<dbReference type="OrthoDB" id="10610752at2759"/>
<comment type="caution">
    <text evidence="1">The sequence shown here is derived from an EMBL/GenBank/DDBJ whole genome shotgun (WGS) entry which is preliminary data.</text>
</comment>
<name>A0A9W4WQT3_9GLOM</name>
<organism evidence="1 2">
    <name type="scientific">Funneliformis geosporum</name>
    <dbReference type="NCBI Taxonomy" id="1117311"/>
    <lineage>
        <taxon>Eukaryota</taxon>
        <taxon>Fungi</taxon>
        <taxon>Fungi incertae sedis</taxon>
        <taxon>Mucoromycota</taxon>
        <taxon>Glomeromycotina</taxon>
        <taxon>Glomeromycetes</taxon>
        <taxon>Glomerales</taxon>
        <taxon>Glomeraceae</taxon>
        <taxon>Funneliformis</taxon>
    </lineage>
</organism>
<proteinExistence type="predicted"/>
<gene>
    <name evidence="1" type="ORF">FWILDA_LOCUS1941</name>
</gene>
<sequence>MGVSNIGEEIREFLSRGLYTTKQIYQKFHHESVDKEKALPSSSLKLWPRSAFDSQIIFIPSGSAASDTQRLDKQLRVEDIGNREERSQKEQEHFHENSLRGFFIPLMKGAPARTMATTSFQFPDYFYT</sequence>
<reference evidence="1" key="1">
    <citation type="submission" date="2022-08" db="EMBL/GenBank/DDBJ databases">
        <authorList>
            <person name="Kallberg Y."/>
            <person name="Tangrot J."/>
            <person name="Rosling A."/>
        </authorList>
    </citation>
    <scope>NUCLEOTIDE SEQUENCE</scope>
    <source>
        <strain evidence="1">Wild A</strain>
    </source>
</reference>
<dbReference type="AlphaFoldDB" id="A0A9W4WQT3"/>
<protein>
    <submittedName>
        <fullName evidence="1">18214_t:CDS:1</fullName>
    </submittedName>
</protein>
<dbReference type="EMBL" id="CAMKVN010000203">
    <property type="protein sequence ID" value="CAI2165177.1"/>
    <property type="molecule type" value="Genomic_DNA"/>
</dbReference>